<gene>
    <name evidence="1" type="ORF">F4W18_04450</name>
</gene>
<dbReference type="PROSITE" id="PS51257">
    <property type="entry name" value="PROKAR_LIPOPROTEIN"/>
    <property type="match status" value="1"/>
</dbReference>
<dbReference type="RefSeq" id="WP_086714113.1">
    <property type="nucleotide sequence ID" value="NZ_AP025493.1"/>
</dbReference>
<proteinExistence type="predicted"/>
<keyword evidence="2" id="KW-1185">Reference proteome</keyword>
<evidence type="ECO:0000313" key="2">
    <source>
        <dbReference type="Proteomes" id="UP000322521"/>
    </source>
</evidence>
<organism evidence="1 2">
    <name type="scientific">Vibrio gigantis</name>
    <dbReference type="NCBI Taxonomy" id="296199"/>
    <lineage>
        <taxon>Bacteria</taxon>
        <taxon>Pseudomonadati</taxon>
        <taxon>Pseudomonadota</taxon>
        <taxon>Gammaproteobacteria</taxon>
        <taxon>Vibrionales</taxon>
        <taxon>Vibrionaceae</taxon>
        <taxon>Vibrio</taxon>
    </lineage>
</organism>
<comment type="caution">
    <text evidence="1">The sequence shown here is derived from an EMBL/GenBank/DDBJ whole genome shotgun (WGS) entry which is preliminary data.</text>
</comment>
<reference evidence="1 2" key="1">
    <citation type="submission" date="2019-09" db="EMBL/GenBank/DDBJ databases">
        <title>Draft genome sequence of various Type strains from the CCUG.</title>
        <authorList>
            <person name="Pineiro-Iglesias B."/>
            <person name="Tunovic T."/>
            <person name="Unosson C."/>
            <person name="Inganas E."/>
            <person name="Ohlen M."/>
            <person name="Cardew S."/>
            <person name="Jensie-Markopoulos S."/>
            <person name="Salva-Serra F."/>
            <person name="Jaen-Luchoro D."/>
            <person name="Karlsson R."/>
            <person name="Svensson-Stadler L."/>
            <person name="Chun J."/>
            <person name="Moore E."/>
        </authorList>
    </citation>
    <scope>NUCLEOTIDE SEQUENCE [LARGE SCALE GENOMIC DNA]</scope>
    <source>
        <strain evidence="1 2">CCUG 56969T</strain>
    </source>
</reference>
<accession>A0A5M9P5D5</accession>
<evidence type="ECO:0000313" key="1">
    <source>
        <dbReference type="EMBL" id="KAA8679490.1"/>
    </source>
</evidence>
<dbReference type="Proteomes" id="UP000322521">
    <property type="component" value="Unassembled WGS sequence"/>
</dbReference>
<dbReference type="AlphaFoldDB" id="A0A5M9P5D5"/>
<dbReference type="EMBL" id="VXJS01000002">
    <property type="protein sequence ID" value="KAA8679490.1"/>
    <property type="molecule type" value="Genomic_DNA"/>
</dbReference>
<protein>
    <recommendedName>
        <fullName evidence="3">Lipoprotein</fullName>
    </recommendedName>
</protein>
<sequence length="187" mass="21465">MKLKAMVYLFFSFVLVGCSGSYIVDEHVISTDGEHRLFEIDRSFEFVGYFDYTKVNSKNNSVLSTNHTKVKVFLSNGGEIILAQLSNCSNCDFNLDHKSSKKLNRTSNNKKDVMVNRQDISDLYKLHPTYISSLNRLLPLSNQIDNMTNHCFDYYERPQRRSNVKVGILESCDVSTLTKSIKKIEVI</sequence>
<name>A0A5M9P5D5_9VIBR</name>
<evidence type="ECO:0008006" key="3">
    <source>
        <dbReference type="Google" id="ProtNLM"/>
    </source>
</evidence>
<dbReference type="OrthoDB" id="5904045at2"/>